<dbReference type="InterPro" id="IPR034704">
    <property type="entry name" value="Ribosomal_bL28/bL31-like_sf"/>
</dbReference>
<sequence>MKAHIHPPYRTVVFHDTSVNEYFKVGSTIRTDRVIELDGETFPYVTIDVSSKSHPYYTGKQKTFASEGSAARFRQRFGGFIDAKRKA</sequence>
<dbReference type="SUPFAM" id="SSF143800">
    <property type="entry name" value="L28p-like"/>
    <property type="match status" value="1"/>
</dbReference>
<keyword evidence="3 5" id="KW-0689">Ribosomal protein</keyword>
<reference evidence="7" key="6">
    <citation type="journal article" date="2022" name="J. Appl. Microbiol.">
        <title>PCR-based ORF typing of Klebsiella pneumoniae for rapid identification of global clones and transmission events.</title>
        <authorList>
            <person name="Nonogaki R."/>
            <person name="Iijima A."/>
            <person name="Kawamura K."/>
            <person name="Kayama S."/>
            <person name="Sugai M."/>
            <person name="Yagi T."/>
            <person name="Arakawa Y."/>
            <person name="Doi Y."/>
            <person name="Suzuki M."/>
        </authorList>
    </citation>
    <scope>NUCLEOTIDE SEQUENCE</scope>
    <source>
        <strain evidence="7">NUKP-37</strain>
    </source>
</reference>
<dbReference type="KEGG" id="kpk:A593_16570"/>
<evidence type="ECO:0000313" key="8">
    <source>
        <dbReference type="EMBL" id="MEC6058976.1"/>
    </source>
</evidence>
<dbReference type="EMBL" id="UGKR01000003">
    <property type="protein sequence ID" value="STS88804.1"/>
    <property type="molecule type" value="Genomic_DNA"/>
</dbReference>
<reference evidence="6" key="7">
    <citation type="submission" date="2022-05" db="EMBL/GenBank/DDBJ databases">
        <authorList>
            <person name="Alioto T."/>
            <person name="Alioto T."/>
            <person name="Gomez Garrido J."/>
        </authorList>
    </citation>
    <scope>NUCLEOTIDE SEQUENCE</scope>
    <source>
        <strain evidence="6">0</strain>
    </source>
</reference>
<dbReference type="EMBL" id="PIDP01000338">
    <property type="protein sequence ID" value="PLM95045.1"/>
    <property type="molecule type" value="Genomic_DNA"/>
</dbReference>
<dbReference type="GO" id="GO:0006412">
    <property type="term" value="P:translation"/>
    <property type="evidence" value="ECO:0007669"/>
    <property type="project" value="UniProtKB-UniRule"/>
</dbReference>
<proteinExistence type="inferred from homology"/>
<evidence type="ECO:0000313" key="9">
    <source>
        <dbReference type="EMBL" id="PLM95045.1"/>
    </source>
</evidence>
<dbReference type="AlphaFoldDB" id="A0A087FUE9"/>
<evidence type="ECO:0000313" key="16">
    <source>
        <dbReference type="Proteomes" id="UP000254545"/>
    </source>
</evidence>
<evidence type="ECO:0000313" key="7">
    <source>
        <dbReference type="EMBL" id="GKJ92812.1"/>
    </source>
</evidence>
<dbReference type="GO" id="GO:1990904">
    <property type="term" value="C:ribonucleoprotein complex"/>
    <property type="evidence" value="ECO:0007669"/>
    <property type="project" value="UniProtKB-KW"/>
</dbReference>
<dbReference type="RefSeq" id="WP_008805431.1">
    <property type="nucleotide sequence ID" value="NC_011283.1"/>
</dbReference>
<dbReference type="Proteomes" id="UP001060507">
    <property type="component" value="Unassembled WGS sequence"/>
</dbReference>
<evidence type="ECO:0000313" key="17">
    <source>
        <dbReference type="Proteomes" id="UP000258928"/>
    </source>
</evidence>
<evidence type="ECO:0000313" key="18">
    <source>
        <dbReference type="Proteomes" id="UP000516181"/>
    </source>
</evidence>
<evidence type="ECO:0000256" key="3">
    <source>
        <dbReference type="ARBA" id="ARBA00022980"/>
    </source>
</evidence>
<dbReference type="KEGG" id="kpe:KPK_4245"/>
<reference evidence="12 16" key="3">
    <citation type="submission" date="2018-06" db="EMBL/GenBank/DDBJ databases">
        <authorList>
            <consortium name="Pathogen Informatics"/>
            <person name="Doyle S."/>
        </authorList>
    </citation>
    <scope>NUCLEOTIDE SEQUENCE [LARGE SCALE GENOMIC DNA]</scope>
    <source>
        <strain evidence="12 16">NCTC9177</strain>
    </source>
</reference>
<reference evidence="14 15" key="2">
    <citation type="submission" date="2018-01" db="EMBL/GenBank/DDBJ databases">
        <title>Genomic study of Klebsiella pneumoniae.</title>
        <authorList>
            <person name="Yang Y."/>
            <person name="Bicalho R."/>
        </authorList>
    </citation>
    <scope>NUCLEOTIDE SEQUENCE [LARGE SCALE GENOMIC DNA]</scope>
    <source>
        <strain evidence="10 15">A5</strain>
        <strain evidence="9 14">A8</strain>
    </source>
</reference>
<dbReference type="SMR" id="A0A087FUE9"/>
<dbReference type="Gene3D" id="4.10.830.30">
    <property type="entry name" value="Ribosomal protein L31"/>
    <property type="match status" value="1"/>
</dbReference>
<comment type="similarity">
    <text evidence="1 5">Belongs to the bacterial ribosomal protein bL31 family. Type B subfamily.</text>
</comment>
<dbReference type="KEGG" id="kvd:KR75_14005"/>
<reference evidence="8" key="9">
    <citation type="submission" date="2024-01" db="EMBL/GenBank/DDBJ databases">
        <authorList>
            <person name="Macesic N."/>
        </authorList>
    </citation>
    <scope>NUCLEOTIDE SEQUENCE</scope>
    <source>
        <strain evidence="8">CPO071</strain>
    </source>
</reference>
<dbReference type="KEGG" id="kvq:SP68_20655"/>
<dbReference type="EMBL" id="BQTA01000006">
    <property type="protein sequence ID" value="GKJ92812.1"/>
    <property type="molecule type" value="Genomic_DNA"/>
</dbReference>
<dbReference type="Pfam" id="PF01197">
    <property type="entry name" value="Ribosomal_L31"/>
    <property type="match status" value="1"/>
</dbReference>
<evidence type="ECO:0000313" key="12">
    <source>
        <dbReference type="EMBL" id="STS88804.1"/>
    </source>
</evidence>
<reference evidence="8" key="8">
    <citation type="journal article" date="2023" name="Nat. Commun.">
        <title>Genomic dissection of endemic carbapenem resistance reveals metallo-beta-lactamase dissemination through clonal, plasmid and integron transfer.</title>
        <authorList>
            <person name="Macesic N."/>
            <person name="Hawkey J."/>
            <person name="Vezina B."/>
            <person name="Wisniewski J.A."/>
            <person name="Cottingham H."/>
            <person name="Blakeway L.V."/>
            <person name="Harshegyi T."/>
            <person name="Pragastis K."/>
            <person name="Badoordeen G.Z."/>
            <person name="Dennison A."/>
            <person name="Spelman D.W."/>
            <person name="Jenney A.W.J."/>
            <person name="Peleg A.Y."/>
        </authorList>
    </citation>
    <scope>NUCLEOTIDE SEQUENCE</scope>
    <source>
        <strain evidence="8">CPO071</strain>
    </source>
</reference>
<evidence type="ECO:0000313" key="19">
    <source>
        <dbReference type="Proteomes" id="UP000789617"/>
    </source>
</evidence>
<dbReference type="Proteomes" id="UP000789617">
    <property type="component" value="Unassembled WGS sequence"/>
</dbReference>
<evidence type="ECO:0000313" key="11">
    <source>
        <dbReference type="EMBL" id="QNP23708.1"/>
    </source>
</evidence>
<dbReference type="InterPro" id="IPR042105">
    <property type="entry name" value="Ribosomal_bL31_sf"/>
</dbReference>
<evidence type="ECO:0000313" key="6">
    <source>
        <dbReference type="EMBL" id="CAH6067390.1"/>
    </source>
</evidence>
<dbReference type="NCBIfam" id="NF002462">
    <property type="entry name" value="PRK01678.1"/>
    <property type="match status" value="1"/>
</dbReference>
<accession>A0A087FUE9</accession>
<reference evidence="14 15" key="1">
    <citation type="submission" date="2017-11" db="EMBL/GenBank/DDBJ databases">
        <authorList>
            <person name="Han C.G."/>
        </authorList>
    </citation>
    <scope>NUCLEOTIDE SEQUENCE [LARGE SCALE GENOMIC DNA]</scope>
    <source>
        <strain evidence="10 15">A5</strain>
        <strain evidence="9 14">A8</strain>
    </source>
</reference>
<dbReference type="EMBL" id="CP060807">
    <property type="protein sequence ID" value="QNP23708.1"/>
    <property type="molecule type" value="Genomic_DNA"/>
</dbReference>
<reference evidence="13 17" key="4">
    <citation type="submission" date="2018-08" db="EMBL/GenBank/DDBJ databases">
        <authorList>
            <consortium name="Pathogen Informatics"/>
        </authorList>
    </citation>
    <scope>NUCLEOTIDE SEQUENCE [LARGE SCALE GENOMIC DNA]</scope>
    <source>
        <strain evidence="13 17">EuSCAPE_TR218</strain>
    </source>
</reference>
<gene>
    <name evidence="5 7" type="primary">rpmE2</name>
    <name evidence="6" type="ORF">AN2335V1_2200</name>
    <name evidence="10" type="ORF">CWM98_16635</name>
    <name evidence="9" type="ORF">CWN47_12195</name>
    <name evidence="11" type="ORF">IAP99_20230</name>
    <name evidence="12" type="ORF">NCTC9177_02662</name>
    <name evidence="7" type="ORF">NUKP37_23130</name>
    <name evidence="8" type="ORF">QAB22_020940</name>
    <name evidence="13" type="ORF">SAMEA3729809_02776</name>
</gene>
<evidence type="ECO:0000256" key="4">
    <source>
        <dbReference type="ARBA" id="ARBA00023274"/>
    </source>
</evidence>
<dbReference type="EMBL" id="JARTTN020000001">
    <property type="protein sequence ID" value="MEC6058976.1"/>
    <property type="molecule type" value="Genomic_DNA"/>
</dbReference>
<dbReference type="PRINTS" id="PR01249">
    <property type="entry name" value="RIBOSOMALL31"/>
</dbReference>
<evidence type="ECO:0000256" key="1">
    <source>
        <dbReference type="ARBA" id="ARBA00008196"/>
    </source>
</evidence>
<dbReference type="GO" id="GO:0005840">
    <property type="term" value="C:ribosome"/>
    <property type="evidence" value="ECO:0007669"/>
    <property type="project" value="UniProtKB-KW"/>
</dbReference>
<dbReference type="InterPro" id="IPR002150">
    <property type="entry name" value="Ribosomal_bL31"/>
</dbReference>
<evidence type="ECO:0000313" key="15">
    <source>
        <dbReference type="Proteomes" id="UP000234473"/>
    </source>
</evidence>
<keyword evidence="4 5" id="KW-0687">Ribonucleoprotein</keyword>
<dbReference type="PANTHER" id="PTHR33280">
    <property type="entry name" value="50S RIBOSOMAL PROTEIN L31, CHLOROPLASTIC"/>
    <property type="match status" value="1"/>
</dbReference>
<dbReference type="Proteomes" id="UP000234473">
    <property type="component" value="Unassembled WGS sequence"/>
</dbReference>
<dbReference type="Proteomes" id="UP000254545">
    <property type="component" value="Unassembled WGS sequence"/>
</dbReference>
<evidence type="ECO:0000313" key="13">
    <source>
        <dbReference type="EMBL" id="SXF94049.1"/>
    </source>
</evidence>
<reference evidence="11 18" key="5">
    <citation type="submission" date="2020-08" db="EMBL/GenBank/DDBJ databases">
        <title>Complete genome sequence of Klebsiella pneumoniae KP2757.</title>
        <authorList>
            <person name="Zhang X."/>
        </authorList>
    </citation>
    <scope>NUCLEOTIDE SEQUENCE [LARGE SCALE GENOMIC DNA]</scope>
    <source>
        <strain evidence="11 18">KP2757</strain>
    </source>
</reference>
<comment type="subunit">
    <text evidence="2 5">Part of the 50S ribosomal subunit.</text>
</comment>
<dbReference type="GeneID" id="93274663"/>
<dbReference type="EMBL" id="PICB01000870">
    <property type="protein sequence ID" value="PLP44138.1"/>
    <property type="molecule type" value="Genomic_DNA"/>
</dbReference>
<dbReference type="EMBL" id="UKAS01000007">
    <property type="protein sequence ID" value="SXF94049.1"/>
    <property type="molecule type" value="Genomic_DNA"/>
</dbReference>
<evidence type="ECO:0000313" key="14">
    <source>
        <dbReference type="Proteomes" id="UP000234412"/>
    </source>
</evidence>
<dbReference type="EMBL" id="CAJOXS020000001">
    <property type="protein sequence ID" value="CAH6067390.1"/>
    <property type="molecule type" value="Genomic_DNA"/>
</dbReference>
<evidence type="ECO:0000256" key="5">
    <source>
        <dbReference type="HAMAP-Rule" id="MF_00502"/>
    </source>
</evidence>
<organism evidence="9 14">
    <name type="scientific">Klebsiella variicola</name>
    <dbReference type="NCBI Taxonomy" id="244366"/>
    <lineage>
        <taxon>Bacteria</taxon>
        <taxon>Pseudomonadati</taxon>
        <taxon>Pseudomonadota</taxon>
        <taxon>Gammaproteobacteria</taxon>
        <taxon>Enterobacterales</taxon>
        <taxon>Enterobacteriaceae</taxon>
        <taxon>Klebsiella/Raoultella group</taxon>
        <taxon>Klebsiella</taxon>
        <taxon>Klebsiella pneumoniae complex</taxon>
    </lineage>
</organism>
<dbReference type="Proteomes" id="UP001176846">
    <property type="component" value="Unassembled WGS sequence"/>
</dbReference>
<dbReference type="PANTHER" id="PTHR33280:SF1">
    <property type="entry name" value="LARGE RIBOSOMAL SUBUNIT PROTEIN BL31C"/>
    <property type="match status" value="1"/>
</dbReference>
<dbReference type="Proteomes" id="UP000258928">
    <property type="component" value="Unassembled WGS sequence"/>
</dbReference>
<dbReference type="NCBIfam" id="TIGR00105">
    <property type="entry name" value="L31"/>
    <property type="match status" value="1"/>
</dbReference>
<dbReference type="HAMAP" id="MF_00502">
    <property type="entry name" value="Ribosomal_bL31_2"/>
    <property type="match status" value="1"/>
</dbReference>
<dbReference type="Proteomes" id="UP000234412">
    <property type="component" value="Unassembled WGS sequence"/>
</dbReference>
<evidence type="ECO:0000313" key="10">
    <source>
        <dbReference type="EMBL" id="PLP44138.1"/>
    </source>
</evidence>
<keyword evidence="19" id="KW-1185">Reference proteome</keyword>
<name>A0A087FUE9_KLEVA</name>
<evidence type="ECO:0000256" key="2">
    <source>
        <dbReference type="ARBA" id="ARBA00011838"/>
    </source>
</evidence>
<protein>
    <recommendedName>
        <fullName evidence="5">Large ribosomal subunit protein bL31B</fullName>
    </recommendedName>
</protein>
<dbReference type="GO" id="GO:0003735">
    <property type="term" value="F:structural constituent of ribosome"/>
    <property type="evidence" value="ECO:0007669"/>
    <property type="project" value="InterPro"/>
</dbReference>
<dbReference type="OMA" id="YRLVAFK"/>
<dbReference type="Proteomes" id="UP000516181">
    <property type="component" value="Chromosome"/>
</dbReference>
<dbReference type="InterPro" id="IPR027493">
    <property type="entry name" value="Ribosomal_bL31_B"/>
</dbReference>